<evidence type="ECO:0000313" key="3">
    <source>
        <dbReference type="EMBL" id="CAG7830303.1"/>
    </source>
</evidence>
<sequence length="82" mass="8912">MEVIKIIATVALALILFNCGTSEGNNSTLQSNNTNNKTSGRLSKGESPVHVFIIGVNQKLLSRYNITTRNPKQILLSRGNAQ</sequence>
<comment type="caution">
    <text evidence="3">The sequence shown here is derived from an EMBL/GenBank/DDBJ whole genome shotgun (WGS) entry which is preliminary data.</text>
</comment>
<gene>
    <name evidence="3" type="ORF">AFUS01_LOCUS40115</name>
</gene>
<name>A0A8J2LEQ2_9HEXA</name>
<feature type="region of interest" description="Disordered" evidence="1">
    <location>
        <begin position="23"/>
        <end position="44"/>
    </location>
</feature>
<feature type="compositionally biased region" description="Low complexity" evidence="1">
    <location>
        <begin position="25"/>
        <end position="39"/>
    </location>
</feature>
<feature type="signal peptide" evidence="2">
    <location>
        <begin position="1"/>
        <end position="24"/>
    </location>
</feature>
<dbReference type="AlphaFoldDB" id="A0A8J2LEQ2"/>
<reference evidence="3" key="1">
    <citation type="submission" date="2021-06" db="EMBL/GenBank/DDBJ databases">
        <authorList>
            <person name="Hodson N. C."/>
            <person name="Mongue J. A."/>
            <person name="Jaron S. K."/>
        </authorList>
    </citation>
    <scope>NUCLEOTIDE SEQUENCE</scope>
</reference>
<keyword evidence="4" id="KW-1185">Reference proteome</keyword>
<dbReference type="EMBL" id="CAJVCH010555229">
    <property type="protein sequence ID" value="CAG7830303.1"/>
    <property type="molecule type" value="Genomic_DNA"/>
</dbReference>
<evidence type="ECO:0000256" key="1">
    <source>
        <dbReference type="SAM" id="MobiDB-lite"/>
    </source>
</evidence>
<organism evidence="3 4">
    <name type="scientific">Allacma fusca</name>
    <dbReference type="NCBI Taxonomy" id="39272"/>
    <lineage>
        <taxon>Eukaryota</taxon>
        <taxon>Metazoa</taxon>
        <taxon>Ecdysozoa</taxon>
        <taxon>Arthropoda</taxon>
        <taxon>Hexapoda</taxon>
        <taxon>Collembola</taxon>
        <taxon>Symphypleona</taxon>
        <taxon>Sminthuridae</taxon>
        <taxon>Allacma</taxon>
    </lineage>
</organism>
<dbReference type="Proteomes" id="UP000708208">
    <property type="component" value="Unassembled WGS sequence"/>
</dbReference>
<proteinExistence type="predicted"/>
<protein>
    <submittedName>
        <fullName evidence="3">Uncharacterized protein</fullName>
    </submittedName>
</protein>
<evidence type="ECO:0000256" key="2">
    <source>
        <dbReference type="SAM" id="SignalP"/>
    </source>
</evidence>
<keyword evidence="2" id="KW-0732">Signal</keyword>
<feature type="chain" id="PRO_5035233220" evidence="2">
    <location>
        <begin position="25"/>
        <end position="82"/>
    </location>
</feature>
<accession>A0A8J2LEQ2</accession>
<evidence type="ECO:0000313" key="4">
    <source>
        <dbReference type="Proteomes" id="UP000708208"/>
    </source>
</evidence>